<name>A0ABQ5KM67_9EUKA</name>
<evidence type="ECO:0000313" key="3">
    <source>
        <dbReference type="Proteomes" id="UP001057375"/>
    </source>
</evidence>
<feature type="non-terminal residue" evidence="2">
    <location>
        <position position="52"/>
    </location>
</feature>
<sequence length="52" mass="5632">MIIQHYIYRKPGKHSDGIASEIPKGKTKVGKGKSGGVGDGEQKDLLVDRDHS</sequence>
<protein>
    <submittedName>
        <fullName evidence="2">Uncharacterized protein</fullName>
    </submittedName>
</protein>
<gene>
    <name evidence="2" type="ORF">ADUPG1_002543</name>
</gene>
<comment type="caution">
    <text evidence="2">The sequence shown here is derived from an EMBL/GenBank/DDBJ whole genome shotgun (WGS) entry which is preliminary data.</text>
</comment>
<feature type="region of interest" description="Disordered" evidence="1">
    <location>
        <begin position="12"/>
        <end position="52"/>
    </location>
</feature>
<keyword evidence="3" id="KW-1185">Reference proteome</keyword>
<evidence type="ECO:0000256" key="1">
    <source>
        <dbReference type="SAM" id="MobiDB-lite"/>
    </source>
</evidence>
<accession>A0ABQ5KM67</accession>
<feature type="compositionally biased region" description="Basic and acidic residues" evidence="1">
    <location>
        <begin position="40"/>
        <end position="52"/>
    </location>
</feature>
<evidence type="ECO:0000313" key="2">
    <source>
        <dbReference type="EMBL" id="GKT33585.1"/>
    </source>
</evidence>
<dbReference type="Proteomes" id="UP001057375">
    <property type="component" value="Unassembled WGS sequence"/>
</dbReference>
<dbReference type="EMBL" id="BQXS01003003">
    <property type="protein sequence ID" value="GKT33585.1"/>
    <property type="molecule type" value="Genomic_DNA"/>
</dbReference>
<organism evidence="2 3">
    <name type="scientific">Aduncisulcus paluster</name>
    <dbReference type="NCBI Taxonomy" id="2918883"/>
    <lineage>
        <taxon>Eukaryota</taxon>
        <taxon>Metamonada</taxon>
        <taxon>Carpediemonas-like organisms</taxon>
        <taxon>Aduncisulcus</taxon>
    </lineage>
</organism>
<proteinExistence type="predicted"/>
<reference evidence="2" key="1">
    <citation type="submission" date="2022-03" db="EMBL/GenBank/DDBJ databases">
        <title>Draft genome sequence of Aduncisulcus paluster, a free-living microaerophilic Fornicata.</title>
        <authorList>
            <person name="Yuyama I."/>
            <person name="Kume K."/>
            <person name="Tamura T."/>
            <person name="Inagaki Y."/>
            <person name="Hashimoto T."/>
        </authorList>
    </citation>
    <scope>NUCLEOTIDE SEQUENCE</scope>
    <source>
        <strain evidence="2">NY0171</strain>
    </source>
</reference>